<proteinExistence type="predicted"/>
<dbReference type="AlphaFoldDB" id="A0A813EM75"/>
<keyword evidence="3" id="KW-1185">Reference proteome</keyword>
<organism evidence="2 3">
    <name type="scientific">Polarella glacialis</name>
    <name type="common">Dinoflagellate</name>
    <dbReference type="NCBI Taxonomy" id="89957"/>
    <lineage>
        <taxon>Eukaryota</taxon>
        <taxon>Sar</taxon>
        <taxon>Alveolata</taxon>
        <taxon>Dinophyceae</taxon>
        <taxon>Suessiales</taxon>
        <taxon>Suessiaceae</taxon>
        <taxon>Polarella</taxon>
    </lineage>
</organism>
<evidence type="ECO:0000313" key="3">
    <source>
        <dbReference type="Proteomes" id="UP000654075"/>
    </source>
</evidence>
<dbReference type="EMBL" id="CAJNNV010013129">
    <property type="protein sequence ID" value="CAE8601406.1"/>
    <property type="molecule type" value="Genomic_DNA"/>
</dbReference>
<feature type="non-terminal residue" evidence="2">
    <location>
        <position position="1"/>
    </location>
</feature>
<reference evidence="2" key="1">
    <citation type="submission" date="2021-02" db="EMBL/GenBank/DDBJ databases">
        <authorList>
            <person name="Dougan E. K."/>
            <person name="Rhodes N."/>
            <person name="Thang M."/>
            <person name="Chan C."/>
        </authorList>
    </citation>
    <scope>NUCLEOTIDE SEQUENCE</scope>
</reference>
<comment type="caution">
    <text evidence="2">The sequence shown here is derived from an EMBL/GenBank/DDBJ whole genome shotgun (WGS) entry which is preliminary data.</text>
</comment>
<sequence length="108" mass="11776">MYAPAATSERPPSAAERVRLAQLPLLTLIVAASLCVALVANFGGDRRTPSLRPSRVRDELMSEEAMVEDIQLISQEKELAECLEYPHLELKSVSHSNLGGFGPDEGEE</sequence>
<name>A0A813EM75_POLGL</name>
<keyword evidence="1" id="KW-1133">Transmembrane helix</keyword>
<keyword evidence="1" id="KW-0472">Membrane</keyword>
<gene>
    <name evidence="2" type="ORF">PGLA1383_LOCUS19700</name>
</gene>
<dbReference type="Proteomes" id="UP000654075">
    <property type="component" value="Unassembled WGS sequence"/>
</dbReference>
<feature type="transmembrane region" description="Helical" evidence="1">
    <location>
        <begin position="20"/>
        <end position="42"/>
    </location>
</feature>
<protein>
    <submittedName>
        <fullName evidence="2">Uncharacterized protein</fullName>
    </submittedName>
</protein>
<accession>A0A813EM75</accession>
<evidence type="ECO:0000313" key="2">
    <source>
        <dbReference type="EMBL" id="CAE8601406.1"/>
    </source>
</evidence>
<keyword evidence="1" id="KW-0812">Transmembrane</keyword>
<evidence type="ECO:0000256" key="1">
    <source>
        <dbReference type="SAM" id="Phobius"/>
    </source>
</evidence>